<evidence type="ECO:0000313" key="3">
    <source>
        <dbReference type="Proteomes" id="UP000777482"/>
    </source>
</evidence>
<dbReference type="AlphaFoldDB" id="A0A9P7B872"/>
<feature type="compositionally biased region" description="Basic and acidic residues" evidence="1">
    <location>
        <begin position="678"/>
        <end position="693"/>
    </location>
</feature>
<feature type="compositionally biased region" description="Polar residues" evidence="1">
    <location>
        <begin position="654"/>
        <end position="673"/>
    </location>
</feature>
<gene>
    <name evidence="2" type="ORF">C6P46_002438</name>
</gene>
<comment type="caution">
    <text evidence="2">The sequence shown here is derived from an EMBL/GenBank/DDBJ whole genome shotgun (WGS) entry which is preliminary data.</text>
</comment>
<name>A0A9P7B872_RHOMI</name>
<proteinExistence type="predicted"/>
<feature type="compositionally biased region" description="Basic residues" evidence="1">
    <location>
        <begin position="641"/>
        <end position="651"/>
    </location>
</feature>
<feature type="compositionally biased region" description="Low complexity" evidence="1">
    <location>
        <begin position="695"/>
        <end position="707"/>
    </location>
</feature>
<reference evidence="2 3" key="1">
    <citation type="submission" date="2020-11" db="EMBL/GenBank/DDBJ databases">
        <title>Kefir isolates.</title>
        <authorList>
            <person name="Marcisauskas S."/>
            <person name="Kim Y."/>
            <person name="Blasche S."/>
        </authorList>
    </citation>
    <scope>NUCLEOTIDE SEQUENCE [LARGE SCALE GENOMIC DNA]</scope>
    <source>
        <strain evidence="2 3">KR</strain>
    </source>
</reference>
<dbReference type="Proteomes" id="UP000777482">
    <property type="component" value="Unassembled WGS sequence"/>
</dbReference>
<accession>A0A9P7B872</accession>
<evidence type="ECO:0000256" key="1">
    <source>
        <dbReference type="SAM" id="MobiDB-lite"/>
    </source>
</evidence>
<keyword evidence="3" id="KW-1185">Reference proteome</keyword>
<evidence type="ECO:0000313" key="2">
    <source>
        <dbReference type="EMBL" id="KAG0663542.1"/>
    </source>
</evidence>
<organism evidence="2 3">
    <name type="scientific">Rhodotorula mucilaginosa</name>
    <name type="common">Yeast</name>
    <name type="synonym">Rhodotorula rubra</name>
    <dbReference type="NCBI Taxonomy" id="5537"/>
    <lineage>
        <taxon>Eukaryota</taxon>
        <taxon>Fungi</taxon>
        <taxon>Dikarya</taxon>
        <taxon>Basidiomycota</taxon>
        <taxon>Pucciniomycotina</taxon>
        <taxon>Microbotryomycetes</taxon>
        <taxon>Sporidiobolales</taxon>
        <taxon>Sporidiobolaceae</taxon>
        <taxon>Rhodotorula</taxon>
    </lineage>
</organism>
<dbReference type="EMBL" id="PUHQ01000019">
    <property type="protein sequence ID" value="KAG0663542.1"/>
    <property type="molecule type" value="Genomic_DNA"/>
</dbReference>
<sequence>MSDSLSVSKSDRMPDGDIDRLDSLLERIDDLERNPRAVLTKFLGRKNPASYLRQLNDWEAQLEQARTELAQALIDSAAVTMRLLRGELYVYEAQKRRDDADKEVARYAQRLAREHDDEVQRRIDTTRQHFWCMQADTYDKWMHRDNFRVVPHVAQDGLRRSPWEPVLRTARKGHDHAGTSSVSRISPPHDMYELTYLPEPQPQLLDDSYKLLLFTRLPIPSALLPIVRSGGVSSPVALPSPLSRSLEDENQVIKVILVFQGRGFFRSLFPDWKLVRLLSRSTARGTERKTRQTADEDQAGNYPPVEDPARLKAFRVSFRLVDLYRQGLNALLARIRVTAAASSDPTLGWFFLHYASPSKVAASQLRIGTVKLREGNIIIDYASSSMRQDATLTNMFQQQTADVADAMFRQQREDIAGAMFRQQREDIADAMAQVTHNENNPRGVLGHLPSQRQRYVVALNAWRTELVRARSDLALMEFALAAAGLKARYGDGTMRIVTRAESSCAHARQEITKYQQYMRNERQEGRRCVWESRLHYWKLLLNLFENLAHPPRHESPPRDLLPHAPAFAQALHSLLPGHSLPHFSAAPLPFPLPGQPGTHVAADVAIPETPHAGSSSSQHLGRHRPPLRVDTNAGPESHHLFPSRRLTRSRKSPQDPSNAGEGSSPSSAFFSQMPSPFEESHPPFEESRPRADATVRLVSPSPVSPLLPEGPLASQDQYQPGPRRQV</sequence>
<feature type="region of interest" description="Disordered" evidence="1">
    <location>
        <begin position="608"/>
        <end position="726"/>
    </location>
</feature>
<protein>
    <submittedName>
        <fullName evidence="2">Uncharacterized protein</fullName>
    </submittedName>
</protein>